<reference evidence="1" key="1">
    <citation type="submission" date="2019-08" db="EMBL/GenBank/DDBJ databases">
        <title>The genome of the North American firefly Photinus pyralis.</title>
        <authorList>
            <consortium name="Photinus pyralis genome working group"/>
            <person name="Fallon T.R."/>
            <person name="Sander Lower S.E."/>
            <person name="Weng J.-K."/>
        </authorList>
    </citation>
    <scope>NUCLEOTIDE SEQUENCE</scope>
    <source>
        <strain evidence="1">TRF0915ILg1</strain>
        <tissue evidence="1">Whole body</tissue>
    </source>
</reference>
<dbReference type="EMBL" id="VTPC01002369">
    <property type="protein sequence ID" value="KAF2900116.1"/>
    <property type="molecule type" value="Genomic_DNA"/>
</dbReference>
<gene>
    <name evidence="1" type="ORF">ILUMI_06069</name>
</gene>
<evidence type="ECO:0000313" key="2">
    <source>
        <dbReference type="Proteomes" id="UP000801492"/>
    </source>
</evidence>
<dbReference type="AlphaFoldDB" id="A0A8K0D9Z2"/>
<feature type="non-terminal residue" evidence="1">
    <location>
        <position position="1"/>
    </location>
</feature>
<dbReference type="OrthoDB" id="6713700at2759"/>
<sequence>KLNKLIVEAHFGKFKAILTEHDLLNYSERIFNMDNKGCRLHLYKGSRGLAQEGGKRVYVVGKEHGESVKVMAWENTPQNSGLPDNRQRCFGLLGKPSTFQAADACTPQPTAALSKRAKHSKVVDLSSSDSTDKDLLCSNSPLAIDSFTGKSSSLMNFWQRLTKGGRLYESSSQL</sequence>
<accession>A0A8K0D9Z2</accession>
<organism evidence="1 2">
    <name type="scientific">Ignelater luminosus</name>
    <name type="common">Cucubano</name>
    <name type="synonym">Pyrophorus luminosus</name>
    <dbReference type="NCBI Taxonomy" id="2038154"/>
    <lineage>
        <taxon>Eukaryota</taxon>
        <taxon>Metazoa</taxon>
        <taxon>Ecdysozoa</taxon>
        <taxon>Arthropoda</taxon>
        <taxon>Hexapoda</taxon>
        <taxon>Insecta</taxon>
        <taxon>Pterygota</taxon>
        <taxon>Neoptera</taxon>
        <taxon>Endopterygota</taxon>
        <taxon>Coleoptera</taxon>
        <taxon>Polyphaga</taxon>
        <taxon>Elateriformia</taxon>
        <taxon>Elateroidea</taxon>
        <taxon>Elateridae</taxon>
        <taxon>Agrypninae</taxon>
        <taxon>Pyrophorini</taxon>
        <taxon>Ignelater</taxon>
    </lineage>
</organism>
<proteinExistence type="predicted"/>
<keyword evidence="2" id="KW-1185">Reference proteome</keyword>
<protein>
    <submittedName>
        <fullName evidence="1">Uncharacterized protein</fullName>
    </submittedName>
</protein>
<evidence type="ECO:0000313" key="1">
    <source>
        <dbReference type="EMBL" id="KAF2900116.1"/>
    </source>
</evidence>
<dbReference type="Proteomes" id="UP000801492">
    <property type="component" value="Unassembled WGS sequence"/>
</dbReference>
<comment type="caution">
    <text evidence="1">The sequence shown here is derived from an EMBL/GenBank/DDBJ whole genome shotgun (WGS) entry which is preliminary data.</text>
</comment>
<name>A0A8K0D9Z2_IGNLU</name>